<sequence length="325" mass="34527">MSSPSVPDSVTCATPKAQSLSKQRSITDDKSASHPNASNQGGSSKKRKRQTKKQVKESKKEEKEKGDIVPPSTMKKTKKGLNLSHGMNAQLKAKKQGRKKGQVKVPFKCEFCHVKGKSTAAYIKHMGGLAHISRVLLLSNRVASLRQAASGENNDQTQRGNGALFAELLAIVLSKTQATLRESVGGALPADIPLLTSLPGPSSTPQLLQTQPSEVQAHVENEDPSGQTKTVLAVDAEVLAEPTSMSGPRFEPQLLQTQVSKFKAHVGMGNPSGEIETDLAVTAEVPATTSEVKQKLLPVPLRSKAKAGSSVSTKSGEGSETKQQL</sequence>
<evidence type="ECO:0000313" key="3">
    <source>
        <dbReference type="Proteomes" id="UP000000226"/>
    </source>
</evidence>
<feature type="compositionally biased region" description="Polar residues" evidence="1">
    <location>
        <begin position="1"/>
        <end position="24"/>
    </location>
</feature>
<evidence type="ECO:0000313" key="2">
    <source>
        <dbReference type="EMBL" id="ESW06731.1"/>
    </source>
</evidence>
<feature type="compositionally biased region" description="Basic and acidic residues" evidence="1">
    <location>
        <begin position="54"/>
        <end position="67"/>
    </location>
</feature>
<dbReference type="OrthoDB" id="10444245at2759"/>
<evidence type="ECO:0008006" key="4">
    <source>
        <dbReference type="Google" id="ProtNLM"/>
    </source>
</evidence>
<protein>
    <recommendedName>
        <fullName evidence="4">C2H2-type domain-containing protein</fullName>
    </recommendedName>
</protein>
<feature type="compositionally biased region" description="Polar residues" evidence="1">
    <location>
        <begin position="309"/>
        <end position="325"/>
    </location>
</feature>
<dbReference type="AlphaFoldDB" id="V7AR93"/>
<feature type="compositionally biased region" description="Basic residues" evidence="1">
    <location>
        <begin position="44"/>
        <end position="53"/>
    </location>
</feature>
<feature type="compositionally biased region" description="Polar residues" evidence="1">
    <location>
        <begin position="33"/>
        <end position="43"/>
    </location>
</feature>
<accession>V7AR93</accession>
<gene>
    <name evidence="2" type="ORF">PHAVU_010G071700g</name>
</gene>
<evidence type="ECO:0000256" key="1">
    <source>
        <dbReference type="SAM" id="MobiDB-lite"/>
    </source>
</evidence>
<dbReference type="Gramene" id="ESW06731">
    <property type="protein sequence ID" value="ESW06731"/>
    <property type="gene ID" value="PHAVU_010G071700g"/>
</dbReference>
<dbReference type="EMBL" id="CM002297">
    <property type="protein sequence ID" value="ESW06731.1"/>
    <property type="molecule type" value="Genomic_DNA"/>
</dbReference>
<dbReference type="STRING" id="3885.V7AR93"/>
<keyword evidence="3" id="KW-1185">Reference proteome</keyword>
<dbReference type="Proteomes" id="UP000000226">
    <property type="component" value="Chromosome 10"/>
</dbReference>
<proteinExistence type="predicted"/>
<organism evidence="2 3">
    <name type="scientific">Phaseolus vulgaris</name>
    <name type="common">Kidney bean</name>
    <name type="synonym">French bean</name>
    <dbReference type="NCBI Taxonomy" id="3885"/>
    <lineage>
        <taxon>Eukaryota</taxon>
        <taxon>Viridiplantae</taxon>
        <taxon>Streptophyta</taxon>
        <taxon>Embryophyta</taxon>
        <taxon>Tracheophyta</taxon>
        <taxon>Spermatophyta</taxon>
        <taxon>Magnoliopsida</taxon>
        <taxon>eudicotyledons</taxon>
        <taxon>Gunneridae</taxon>
        <taxon>Pentapetalae</taxon>
        <taxon>rosids</taxon>
        <taxon>fabids</taxon>
        <taxon>Fabales</taxon>
        <taxon>Fabaceae</taxon>
        <taxon>Papilionoideae</taxon>
        <taxon>50 kb inversion clade</taxon>
        <taxon>NPAAA clade</taxon>
        <taxon>indigoferoid/millettioid clade</taxon>
        <taxon>Phaseoleae</taxon>
        <taxon>Phaseolus</taxon>
    </lineage>
</organism>
<name>V7AR93_PHAVU</name>
<feature type="region of interest" description="Disordered" evidence="1">
    <location>
        <begin position="288"/>
        <end position="325"/>
    </location>
</feature>
<reference evidence="3" key="1">
    <citation type="journal article" date="2014" name="Nat. Genet.">
        <title>A reference genome for common bean and genome-wide analysis of dual domestications.</title>
        <authorList>
            <person name="Schmutz J."/>
            <person name="McClean P.E."/>
            <person name="Mamidi S."/>
            <person name="Wu G.A."/>
            <person name="Cannon S.B."/>
            <person name="Grimwood J."/>
            <person name="Jenkins J."/>
            <person name="Shu S."/>
            <person name="Song Q."/>
            <person name="Chavarro C."/>
            <person name="Torres-Torres M."/>
            <person name="Geffroy V."/>
            <person name="Moghaddam S.M."/>
            <person name="Gao D."/>
            <person name="Abernathy B."/>
            <person name="Barry K."/>
            <person name="Blair M."/>
            <person name="Brick M.A."/>
            <person name="Chovatia M."/>
            <person name="Gepts P."/>
            <person name="Goodstein D.M."/>
            <person name="Gonzales M."/>
            <person name="Hellsten U."/>
            <person name="Hyten D.L."/>
            <person name="Jia G."/>
            <person name="Kelly J.D."/>
            <person name="Kudrna D."/>
            <person name="Lee R."/>
            <person name="Richard M.M."/>
            <person name="Miklas P.N."/>
            <person name="Osorno J.M."/>
            <person name="Rodrigues J."/>
            <person name="Thareau V."/>
            <person name="Urrea C.A."/>
            <person name="Wang M."/>
            <person name="Yu Y."/>
            <person name="Zhang M."/>
            <person name="Wing R.A."/>
            <person name="Cregan P.B."/>
            <person name="Rokhsar D.S."/>
            <person name="Jackson S.A."/>
        </authorList>
    </citation>
    <scope>NUCLEOTIDE SEQUENCE [LARGE SCALE GENOMIC DNA]</scope>
    <source>
        <strain evidence="3">cv. G19833</strain>
    </source>
</reference>
<feature type="region of interest" description="Disordered" evidence="1">
    <location>
        <begin position="1"/>
        <end position="85"/>
    </location>
</feature>